<keyword evidence="1" id="KW-0812">Transmembrane</keyword>
<evidence type="ECO:0000256" key="1">
    <source>
        <dbReference type="SAM" id="Phobius"/>
    </source>
</evidence>
<feature type="transmembrane region" description="Helical" evidence="1">
    <location>
        <begin position="12"/>
        <end position="37"/>
    </location>
</feature>
<dbReference type="Gene3D" id="3.40.50.1820">
    <property type="entry name" value="alpha/beta hydrolase"/>
    <property type="match status" value="1"/>
</dbReference>
<keyword evidence="3" id="KW-1185">Reference proteome</keyword>
<dbReference type="Proteomes" id="UP001303160">
    <property type="component" value="Unassembled WGS sequence"/>
</dbReference>
<keyword evidence="1" id="KW-1133">Transmembrane helix</keyword>
<dbReference type="EMBL" id="MU863964">
    <property type="protein sequence ID" value="KAK4197411.1"/>
    <property type="molecule type" value="Genomic_DNA"/>
</dbReference>
<dbReference type="InterPro" id="IPR029058">
    <property type="entry name" value="AB_hydrolase_fold"/>
</dbReference>
<evidence type="ECO:0008006" key="4">
    <source>
        <dbReference type="Google" id="ProtNLM"/>
    </source>
</evidence>
<dbReference type="AlphaFoldDB" id="A0AAN6XBU0"/>
<proteinExistence type="predicted"/>
<name>A0AAN6XBU0_9PEZI</name>
<reference evidence="2" key="1">
    <citation type="journal article" date="2023" name="Mol. Phylogenet. Evol.">
        <title>Genome-scale phylogeny and comparative genomics of the fungal order Sordariales.</title>
        <authorList>
            <person name="Hensen N."/>
            <person name="Bonometti L."/>
            <person name="Westerberg I."/>
            <person name="Brannstrom I.O."/>
            <person name="Guillou S."/>
            <person name="Cros-Aarteil S."/>
            <person name="Calhoun S."/>
            <person name="Haridas S."/>
            <person name="Kuo A."/>
            <person name="Mondo S."/>
            <person name="Pangilinan J."/>
            <person name="Riley R."/>
            <person name="LaButti K."/>
            <person name="Andreopoulos B."/>
            <person name="Lipzen A."/>
            <person name="Chen C."/>
            <person name="Yan M."/>
            <person name="Daum C."/>
            <person name="Ng V."/>
            <person name="Clum A."/>
            <person name="Steindorff A."/>
            <person name="Ohm R.A."/>
            <person name="Martin F."/>
            <person name="Silar P."/>
            <person name="Natvig D.O."/>
            <person name="Lalanne C."/>
            <person name="Gautier V."/>
            <person name="Ament-Velasquez S.L."/>
            <person name="Kruys A."/>
            <person name="Hutchinson M.I."/>
            <person name="Powell A.J."/>
            <person name="Barry K."/>
            <person name="Miller A.N."/>
            <person name="Grigoriev I.V."/>
            <person name="Debuchy R."/>
            <person name="Gladieux P."/>
            <person name="Hiltunen Thoren M."/>
            <person name="Johannesson H."/>
        </authorList>
    </citation>
    <scope>NUCLEOTIDE SEQUENCE</scope>
    <source>
        <strain evidence="2">CBS 315.58</strain>
    </source>
</reference>
<dbReference type="PANTHER" id="PTHR37471:SF1">
    <property type="entry name" value="AB HYDROLASE-1 DOMAIN-CONTAINING PROTEIN"/>
    <property type="match status" value="1"/>
</dbReference>
<dbReference type="SUPFAM" id="SSF53474">
    <property type="entry name" value="alpha/beta-Hydrolases"/>
    <property type="match status" value="1"/>
</dbReference>
<comment type="caution">
    <text evidence="2">The sequence shown here is derived from an EMBL/GenBank/DDBJ whole genome shotgun (WGS) entry which is preliminary data.</text>
</comment>
<keyword evidence="1" id="KW-0472">Membrane</keyword>
<sequence>MLSHSLINLIFIRLGIFLLENALFIELSLLILTSFKFGLSPLSGSTTAIILKTSLLTLCTLEISSLTLLYLPHKTRLLNSKAIHPSPPLTQPQRQALFQQCTANVPEWNHYIRLWFLNAPLSEIKRQNIRDFILWGFFDSDSAAPLSQEIETEIEGYITQIEALSNHHFPPGRGNATTALRLTFDPIETRYRSVIWYLIVCVIDAATHFTLSRHGFTHHRPSFPAPPPPSTSTVSPKIFHSFPPPVLSHLFPHHIPSPSGHLSYYLRPHRSPIHKPVIFLHGIGIGLYPYPPFLLSLPEDVGILILENLPYSARLTSPPLSKSLFLSELSSILSHLPEHWNEFTLVTHSYGSVLATHILCDEVLSPKVTGLVLVDPVTILLHLPDVAYNFTRRAPKRANEWQLWYFASMDLGVGEGLGRHFFWRENIIWREDLTKRRRDVAVVLSGQDLIVDTRTVARYLACDEGNWTERIDDGWGTAGEVRKHKTGDGIEILWFPELDHAQVFEHEKECKMVGEVVERYCLASGKGNKKED</sequence>
<gene>
    <name evidence="2" type="ORF">QBC40DRAFT_285674</name>
</gene>
<protein>
    <recommendedName>
        <fullName evidence="4">AB hydrolase-1 domain-containing protein</fullName>
    </recommendedName>
</protein>
<evidence type="ECO:0000313" key="3">
    <source>
        <dbReference type="Proteomes" id="UP001303160"/>
    </source>
</evidence>
<reference evidence="2" key="2">
    <citation type="submission" date="2023-05" db="EMBL/GenBank/DDBJ databases">
        <authorList>
            <consortium name="Lawrence Berkeley National Laboratory"/>
            <person name="Steindorff A."/>
            <person name="Hensen N."/>
            <person name="Bonometti L."/>
            <person name="Westerberg I."/>
            <person name="Brannstrom I.O."/>
            <person name="Guillou S."/>
            <person name="Cros-Aarteil S."/>
            <person name="Calhoun S."/>
            <person name="Haridas S."/>
            <person name="Kuo A."/>
            <person name="Mondo S."/>
            <person name="Pangilinan J."/>
            <person name="Riley R."/>
            <person name="Labutti K."/>
            <person name="Andreopoulos B."/>
            <person name="Lipzen A."/>
            <person name="Chen C."/>
            <person name="Yanf M."/>
            <person name="Daum C."/>
            <person name="Ng V."/>
            <person name="Clum A."/>
            <person name="Ohm R."/>
            <person name="Martin F."/>
            <person name="Silar P."/>
            <person name="Natvig D."/>
            <person name="Lalanne C."/>
            <person name="Gautier V."/>
            <person name="Ament-Velasquez S.L."/>
            <person name="Kruys A."/>
            <person name="Hutchinson M.I."/>
            <person name="Powell A.J."/>
            <person name="Barry K."/>
            <person name="Miller A.N."/>
            <person name="Grigoriev I.V."/>
            <person name="Debuchy R."/>
            <person name="Gladieux P."/>
            <person name="Thoren M.H."/>
            <person name="Johannesson H."/>
        </authorList>
    </citation>
    <scope>NUCLEOTIDE SEQUENCE</scope>
    <source>
        <strain evidence="2">CBS 315.58</strain>
    </source>
</reference>
<dbReference type="PANTHER" id="PTHR37471">
    <property type="entry name" value="UNNAMED PRODUCT"/>
    <property type="match status" value="1"/>
</dbReference>
<accession>A0AAN6XBU0</accession>
<organism evidence="2 3">
    <name type="scientific">Triangularia verruculosa</name>
    <dbReference type="NCBI Taxonomy" id="2587418"/>
    <lineage>
        <taxon>Eukaryota</taxon>
        <taxon>Fungi</taxon>
        <taxon>Dikarya</taxon>
        <taxon>Ascomycota</taxon>
        <taxon>Pezizomycotina</taxon>
        <taxon>Sordariomycetes</taxon>
        <taxon>Sordariomycetidae</taxon>
        <taxon>Sordariales</taxon>
        <taxon>Podosporaceae</taxon>
        <taxon>Triangularia</taxon>
    </lineage>
</organism>
<evidence type="ECO:0000313" key="2">
    <source>
        <dbReference type="EMBL" id="KAK4197411.1"/>
    </source>
</evidence>